<dbReference type="Gene3D" id="3.80.10.10">
    <property type="entry name" value="Ribonuclease Inhibitor"/>
    <property type="match status" value="1"/>
</dbReference>
<dbReference type="InterPro" id="IPR036047">
    <property type="entry name" value="F-box-like_dom_sf"/>
</dbReference>
<dbReference type="Pfam" id="PF12937">
    <property type="entry name" value="F-box-like"/>
    <property type="match status" value="1"/>
</dbReference>
<dbReference type="EMBL" id="JBBCAQ010000037">
    <property type="protein sequence ID" value="KAK7574390.1"/>
    <property type="molecule type" value="Genomic_DNA"/>
</dbReference>
<sequence length="449" mass="51606">MSFDRLPDEVILKIFSLFSLEQLQTQLGLVNHRWKRLSEDDSHYRNLLLESDAPSSLLLKYGSCVKHLHLRERRDVNSLAQSIGKCSNLESLKLELCHGSGDNLIYSLKNCHHLNTVIMHHCECVRDVSEFLDMAASHPIRKIHLRNVQTPHNIEFWSLSNINDFRLKSVSFNYLSIGCFCHNNRDSLTTLKLIPSNEDFSMHNISLRWAEVIGSMLHDVGDSPEQRVGWMMQFIGACRNLRSLCLGPLIARELGDDVFIPLSGLHSLSTLVLFQANHISDTTFTNLFSLPMARNLTKIGLHKCLWVTSSVLRTIARHCQQLEKFTFEKCRHTQTSQDYEDILALAENCKKVKRLRLFNMDIGVAHVLHLLPQYLPDLITLEYSNDSEPMNVPSFLPLLDSKMPNFNVSGLQWKFCLHVKCKRKMECKLPNTEHDYVCAMQIKTNASYV</sequence>
<evidence type="ECO:0000259" key="1">
    <source>
        <dbReference type="PROSITE" id="PS50181"/>
    </source>
</evidence>
<name>A0AAN9XZP2_9HEMI</name>
<organism evidence="2 3">
    <name type="scientific">Parthenolecanium corni</name>
    <dbReference type="NCBI Taxonomy" id="536013"/>
    <lineage>
        <taxon>Eukaryota</taxon>
        <taxon>Metazoa</taxon>
        <taxon>Ecdysozoa</taxon>
        <taxon>Arthropoda</taxon>
        <taxon>Hexapoda</taxon>
        <taxon>Insecta</taxon>
        <taxon>Pterygota</taxon>
        <taxon>Neoptera</taxon>
        <taxon>Paraneoptera</taxon>
        <taxon>Hemiptera</taxon>
        <taxon>Sternorrhyncha</taxon>
        <taxon>Coccoidea</taxon>
        <taxon>Coccidae</taxon>
        <taxon>Parthenolecanium</taxon>
    </lineage>
</organism>
<dbReference type="InterPro" id="IPR001810">
    <property type="entry name" value="F-box_dom"/>
</dbReference>
<feature type="domain" description="F-box" evidence="1">
    <location>
        <begin position="1"/>
        <end position="47"/>
    </location>
</feature>
<dbReference type="SUPFAM" id="SSF81383">
    <property type="entry name" value="F-box domain"/>
    <property type="match status" value="1"/>
</dbReference>
<dbReference type="Gene3D" id="1.20.1280.50">
    <property type="match status" value="1"/>
</dbReference>
<proteinExistence type="predicted"/>
<dbReference type="GO" id="GO:0031146">
    <property type="term" value="P:SCF-dependent proteasomal ubiquitin-dependent protein catabolic process"/>
    <property type="evidence" value="ECO:0007669"/>
    <property type="project" value="TreeGrafter"/>
</dbReference>
<dbReference type="PROSITE" id="PS50181">
    <property type="entry name" value="FBOX"/>
    <property type="match status" value="1"/>
</dbReference>
<dbReference type="PANTHER" id="PTHR13318">
    <property type="entry name" value="PARTNER OF PAIRED, ISOFORM B-RELATED"/>
    <property type="match status" value="1"/>
</dbReference>
<dbReference type="InterPro" id="IPR032675">
    <property type="entry name" value="LRR_dom_sf"/>
</dbReference>
<comment type="caution">
    <text evidence="2">The sequence shown here is derived from an EMBL/GenBank/DDBJ whole genome shotgun (WGS) entry which is preliminary data.</text>
</comment>
<dbReference type="Proteomes" id="UP001367676">
    <property type="component" value="Unassembled WGS sequence"/>
</dbReference>
<dbReference type="SUPFAM" id="SSF52047">
    <property type="entry name" value="RNI-like"/>
    <property type="match status" value="1"/>
</dbReference>
<dbReference type="AlphaFoldDB" id="A0AAN9XZP2"/>
<evidence type="ECO:0000313" key="3">
    <source>
        <dbReference type="Proteomes" id="UP001367676"/>
    </source>
</evidence>
<keyword evidence="3" id="KW-1185">Reference proteome</keyword>
<reference evidence="2 3" key="1">
    <citation type="submission" date="2024-03" db="EMBL/GenBank/DDBJ databases">
        <title>Adaptation during the transition from Ophiocordyceps entomopathogen to insect associate is accompanied by gene loss and intensified selection.</title>
        <authorList>
            <person name="Ward C.M."/>
            <person name="Onetto C.A."/>
            <person name="Borneman A.R."/>
        </authorList>
    </citation>
    <scope>NUCLEOTIDE SEQUENCE [LARGE SCALE GENOMIC DNA]</scope>
    <source>
        <strain evidence="2">AWRI1</strain>
        <tissue evidence="2">Single Adult Female</tissue>
    </source>
</reference>
<dbReference type="GO" id="GO:0019005">
    <property type="term" value="C:SCF ubiquitin ligase complex"/>
    <property type="evidence" value="ECO:0007669"/>
    <property type="project" value="TreeGrafter"/>
</dbReference>
<gene>
    <name evidence="2" type="ORF">V9T40_011581</name>
</gene>
<evidence type="ECO:0000313" key="2">
    <source>
        <dbReference type="EMBL" id="KAK7574390.1"/>
    </source>
</evidence>
<protein>
    <recommendedName>
        <fullName evidence="1">F-box domain-containing protein</fullName>
    </recommendedName>
</protein>
<accession>A0AAN9XZP2</accession>